<protein>
    <submittedName>
        <fullName evidence="4">UDP-N-acetylglucosamine-N-acetylmuramyl-(Pentapep tide)pyrophosphoryl-undecaprenol N-acetylglucosamine transferase</fullName>
        <ecNumber evidence="4">2.4.1.227</ecNumber>
    </submittedName>
</protein>
<keyword evidence="1 4" id="KW-0328">Glycosyltransferase</keyword>
<gene>
    <name evidence="4" type="primary">murG_2</name>
    <name evidence="4" type="ORF">NCTC11976_02782</name>
</gene>
<dbReference type="EMBL" id="LR134173">
    <property type="protein sequence ID" value="VEB38535.1"/>
    <property type="molecule type" value="Genomic_DNA"/>
</dbReference>
<evidence type="ECO:0000256" key="1">
    <source>
        <dbReference type="ARBA" id="ARBA00022676"/>
    </source>
</evidence>
<dbReference type="PANTHER" id="PTHR21015:SF27">
    <property type="entry name" value="UDP-N-ACETYLGLUCOSAMINE--N-ACETYLMURAMYL-(PENTAPEPTIDE) PYROPHOSPHORYL-UNDECAPRENOL N-ACETYLGLUCOSAMINE TRANSFERASE"/>
    <property type="match status" value="1"/>
</dbReference>
<name>A0ABY6T8P4_9GAMM</name>
<dbReference type="Pfam" id="PF03033">
    <property type="entry name" value="Glyco_transf_28"/>
    <property type="match status" value="1"/>
</dbReference>
<dbReference type="EC" id="2.4.1.227" evidence="4"/>
<evidence type="ECO:0000313" key="4">
    <source>
        <dbReference type="EMBL" id="VEB38535.1"/>
    </source>
</evidence>
<dbReference type="GO" id="GO:0016757">
    <property type="term" value="F:glycosyltransferase activity"/>
    <property type="evidence" value="ECO:0007669"/>
    <property type="project" value="UniProtKB-KW"/>
</dbReference>
<accession>A0ABY6T8P4</accession>
<dbReference type="PANTHER" id="PTHR21015">
    <property type="entry name" value="UDP-N-ACETYLGLUCOSAMINE--N-ACETYLMURAMYL-(PENTAPEPTIDE) PYROPHOSPHORYL-UNDECAPRENOL N-ACETYLGLUCOSAMINE TRANSFERASE 1"/>
    <property type="match status" value="1"/>
</dbReference>
<keyword evidence="2 4" id="KW-0808">Transferase</keyword>
<dbReference type="Proteomes" id="UP000277577">
    <property type="component" value="Chromosome"/>
</dbReference>
<evidence type="ECO:0000256" key="2">
    <source>
        <dbReference type="ARBA" id="ARBA00022679"/>
    </source>
</evidence>
<dbReference type="InterPro" id="IPR004276">
    <property type="entry name" value="GlycoTrans_28_N"/>
</dbReference>
<evidence type="ECO:0000313" key="5">
    <source>
        <dbReference type="Proteomes" id="UP000277577"/>
    </source>
</evidence>
<keyword evidence="5" id="KW-1185">Reference proteome</keyword>
<feature type="domain" description="Glycosyltransferase family 28 N-terminal" evidence="3">
    <location>
        <begin position="5"/>
        <end position="112"/>
    </location>
</feature>
<organism evidence="4 5">
    <name type="scientific">Legionella cherrii</name>
    <dbReference type="NCBI Taxonomy" id="28084"/>
    <lineage>
        <taxon>Bacteria</taxon>
        <taxon>Pseudomonadati</taxon>
        <taxon>Pseudomonadota</taxon>
        <taxon>Gammaproteobacteria</taxon>
        <taxon>Legionellales</taxon>
        <taxon>Legionellaceae</taxon>
        <taxon>Legionella</taxon>
    </lineage>
</organism>
<dbReference type="CDD" id="cd03785">
    <property type="entry name" value="GT28_MurG"/>
    <property type="match status" value="1"/>
</dbReference>
<reference evidence="4 5" key="1">
    <citation type="submission" date="2018-12" db="EMBL/GenBank/DDBJ databases">
        <authorList>
            <consortium name="Pathogen Informatics"/>
        </authorList>
    </citation>
    <scope>NUCLEOTIDE SEQUENCE [LARGE SCALE GENOMIC DNA]</scope>
    <source>
        <strain evidence="4 5">NCTC11976</strain>
    </source>
</reference>
<proteinExistence type="predicted"/>
<evidence type="ECO:0000259" key="3">
    <source>
        <dbReference type="Pfam" id="PF03033"/>
    </source>
</evidence>
<dbReference type="Gene3D" id="3.40.50.2000">
    <property type="entry name" value="Glycogen Phosphorylase B"/>
    <property type="match status" value="1"/>
</dbReference>
<dbReference type="SUPFAM" id="SSF53756">
    <property type="entry name" value="UDP-Glycosyltransferase/glycogen phosphorylase"/>
    <property type="match status" value="1"/>
</dbReference>
<sequence length="121" mass="13274">MMPMIVFTGGGTAGHVAPNMALIRELSHKGWEIAYIGSAKGIEKQMIEPLKIPFYGISSGKLRRYLSVKNLLDPFKIILGIVQSFFLLNKMKPDVVFSKGGFVAFPVVVGAWFKSDSCCCS</sequence>